<evidence type="ECO:0000313" key="10">
    <source>
        <dbReference type="Proteomes" id="UP000183832"/>
    </source>
</evidence>
<dbReference type="AlphaFoldDB" id="A0A1J1HE19"/>
<feature type="region of interest" description="Disordered" evidence="8">
    <location>
        <begin position="577"/>
        <end position="597"/>
    </location>
</feature>
<dbReference type="Pfam" id="PF09815">
    <property type="entry name" value="XK-related"/>
    <property type="match status" value="1"/>
</dbReference>
<keyword evidence="10" id="KW-1185">Reference proteome</keyword>
<dbReference type="Proteomes" id="UP000183832">
    <property type="component" value="Unassembled WGS sequence"/>
</dbReference>
<dbReference type="InterPro" id="IPR018629">
    <property type="entry name" value="XK-rel"/>
</dbReference>
<feature type="transmembrane region" description="Helical" evidence="7">
    <location>
        <begin position="325"/>
        <end position="346"/>
    </location>
</feature>
<proteinExistence type="inferred from homology"/>
<comment type="similarity">
    <text evidence="2 7">Belongs to the XK family.</text>
</comment>
<sequence length="997" mass="114240">MAAMEFLPICDNLFNVISFFTYFCDCVFDIVLGYALLERGKINFFITVVLIISGSLILSQIVSLKWYLKRRSSNETALESIEEVGSKSKICKYSVIGLHFAQFGIFWRYAKLFVPVDLRFVKHEVRDLCILRLIHAFCEAAPMLLIQCYILMTIQSHDENNINAIKIKTLGGQLSTHLVQQSTIVQQYHQKNFKDLNAISASLSLFSVCWALASFSKNVRVHNVHRFVLTWLGVIFQFFWRLGTVTSRVLSLTAYASVYKKWIFLVIILHWISMFLWLISPKNAFHGEQISRLKKILLSGLIAFVYVFAYINLQEVNHKQKMTIFYIVMFLENCLLVSLWMVGIWPDRAENWYLIPSYVLVLFFSGIFIMFIYYKYFHIRRMGYQTENNSIGKLKKCVAYSNVCRCNRVNEDPKYANIFHDISSFHQKIDDELNEDEKLQNPPTNEHLKGIFNCRFSNPVNNATKRKKKKPTTFIPPPVLAIPSNPLTINMNINQEECQLIKSKLINVDIGPMSIPFWRQPLPRNSMTGGSSETEGSVASSRINIQLKLQEKKQKQLAELKIIEEEIKQGKLSRQKMNGVDSYDNDDNGKVSLLPRQPAPRSKKHINIETIDFRGNSSASENGNMNNILHQLQVTENMRYNNFSQNGVMAVMGLSNETLTSINIGEKSINKKQPSASSTMTSTTSENDSITRQMVASRNLNKIKNGNNLNIQTHSSPCMGSPICHYDPRHSTYNSLEGKNKSETQRSSNSKNEHVSNNNINTSSIEKEKNLASQLIKRQMQRGNTPEILLSPNHLDRNVHYYQHLSTTGPMVPVRSMGNNSYIKCKNGFERAMNLHDDDDDDDDGDDSENVSSDIDSQMSLPRSYTLPREFKFNRDGKKVTRNENFVISTNSSDGDVDSCDDNEFEEGDKTTINQRMKNRRTNNLNKNRLQLNSTFSNINPNITSVKHHQNSYETRTGNFKVNNLDLLNGCIDSRFDSANLHGASTSRQNRSRMTHF</sequence>
<feature type="region of interest" description="Disordered" evidence="8">
    <location>
        <begin position="834"/>
        <end position="863"/>
    </location>
</feature>
<dbReference type="EMBL" id="CVRI01000001">
    <property type="protein sequence ID" value="CRK86191.1"/>
    <property type="molecule type" value="Genomic_DNA"/>
</dbReference>
<feature type="transmembrane region" description="Helical" evidence="7">
    <location>
        <begin position="352"/>
        <end position="374"/>
    </location>
</feature>
<dbReference type="GO" id="GO:0005886">
    <property type="term" value="C:plasma membrane"/>
    <property type="evidence" value="ECO:0007669"/>
    <property type="project" value="UniProtKB-SubCell"/>
</dbReference>
<keyword evidence="5 7" id="KW-1133">Transmembrane helix</keyword>
<feature type="transmembrane region" description="Helical" evidence="7">
    <location>
        <begin position="296"/>
        <end position="313"/>
    </location>
</feature>
<reference evidence="9 10" key="1">
    <citation type="submission" date="2015-04" db="EMBL/GenBank/DDBJ databases">
        <authorList>
            <person name="Syromyatnikov M.Y."/>
            <person name="Popov V.N."/>
        </authorList>
    </citation>
    <scope>NUCLEOTIDE SEQUENCE [LARGE SCALE GENOMIC DNA]</scope>
</reference>
<keyword evidence="6 7" id="KW-0472">Membrane</keyword>
<feature type="transmembrane region" description="Helical" evidence="7">
    <location>
        <begin position="42"/>
        <end position="64"/>
    </location>
</feature>
<dbReference type="STRING" id="568069.A0A1J1HE19"/>
<feature type="region of interest" description="Disordered" evidence="8">
    <location>
        <begin position="670"/>
        <end position="691"/>
    </location>
</feature>
<feature type="compositionally biased region" description="Low complexity" evidence="8">
    <location>
        <begin position="675"/>
        <end position="685"/>
    </location>
</feature>
<evidence type="ECO:0000256" key="7">
    <source>
        <dbReference type="RuleBase" id="RU910716"/>
    </source>
</evidence>
<comment type="subcellular location">
    <subcellularLocation>
        <location evidence="1">Cell membrane</location>
        <topology evidence="1">Multi-pass membrane protein</topology>
    </subcellularLocation>
    <subcellularLocation>
        <location evidence="7">Membrane</location>
        <topology evidence="7">Multi-pass membrane protein</topology>
    </subcellularLocation>
</comment>
<keyword evidence="4 7" id="KW-0812">Transmembrane</keyword>
<evidence type="ECO:0000256" key="3">
    <source>
        <dbReference type="ARBA" id="ARBA00022475"/>
    </source>
</evidence>
<evidence type="ECO:0000256" key="5">
    <source>
        <dbReference type="ARBA" id="ARBA00022989"/>
    </source>
</evidence>
<dbReference type="PANTHER" id="PTHR16024:SF4">
    <property type="entry name" value="XK-RELATED PROTEIN"/>
    <property type="match status" value="1"/>
</dbReference>
<evidence type="ECO:0000313" key="9">
    <source>
        <dbReference type="EMBL" id="CRK86191.1"/>
    </source>
</evidence>
<feature type="compositionally biased region" description="Polar residues" evidence="8">
    <location>
        <begin position="850"/>
        <end position="863"/>
    </location>
</feature>
<feature type="compositionally biased region" description="Polar residues" evidence="8">
    <location>
        <begin position="745"/>
        <end position="764"/>
    </location>
</feature>
<dbReference type="OrthoDB" id="6356248at2759"/>
<accession>A0A1J1HE19</accession>
<evidence type="ECO:0000256" key="2">
    <source>
        <dbReference type="ARBA" id="ARBA00008789"/>
    </source>
</evidence>
<feature type="transmembrane region" description="Helical" evidence="7">
    <location>
        <begin position="262"/>
        <end position="280"/>
    </location>
</feature>
<evidence type="ECO:0000256" key="6">
    <source>
        <dbReference type="ARBA" id="ARBA00023136"/>
    </source>
</evidence>
<feature type="transmembrane region" description="Helical" evidence="7">
    <location>
        <begin position="228"/>
        <end position="250"/>
    </location>
</feature>
<organism evidence="9 10">
    <name type="scientific">Clunio marinus</name>
    <dbReference type="NCBI Taxonomy" id="568069"/>
    <lineage>
        <taxon>Eukaryota</taxon>
        <taxon>Metazoa</taxon>
        <taxon>Ecdysozoa</taxon>
        <taxon>Arthropoda</taxon>
        <taxon>Hexapoda</taxon>
        <taxon>Insecta</taxon>
        <taxon>Pterygota</taxon>
        <taxon>Neoptera</taxon>
        <taxon>Endopterygota</taxon>
        <taxon>Diptera</taxon>
        <taxon>Nematocera</taxon>
        <taxon>Chironomoidea</taxon>
        <taxon>Chironomidae</taxon>
        <taxon>Clunio</taxon>
    </lineage>
</organism>
<evidence type="ECO:0000256" key="4">
    <source>
        <dbReference type="ARBA" id="ARBA00022692"/>
    </source>
</evidence>
<dbReference type="PANTHER" id="PTHR16024">
    <property type="entry name" value="XK-RELATED PROTEIN"/>
    <property type="match status" value="1"/>
</dbReference>
<evidence type="ECO:0000256" key="1">
    <source>
        <dbReference type="ARBA" id="ARBA00004651"/>
    </source>
</evidence>
<protein>
    <recommendedName>
        <fullName evidence="7">XK-related protein</fullName>
    </recommendedName>
</protein>
<feature type="transmembrane region" description="Helical" evidence="7">
    <location>
        <begin position="12"/>
        <end position="36"/>
    </location>
</feature>
<feature type="region of interest" description="Disordered" evidence="8">
    <location>
        <begin position="730"/>
        <end position="766"/>
    </location>
</feature>
<dbReference type="InterPro" id="IPR050895">
    <property type="entry name" value="XK-related_scramblase"/>
</dbReference>
<feature type="compositionally biased region" description="Acidic residues" evidence="8">
    <location>
        <begin position="837"/>
        <end position="849"/>
    </location>
</feature>
<evidence type="ECO:0000256" key="8">
    <source>
        <dbReference type="SAM" id="MobiDB-lite"/>
    </source>
</evidence>
<name>A0A1J1HE19_9DIPT</name>
<keyword evidence="3" id="KW-1003">Cell membrane</keyword>
<gene>
    <name evidence="9" type="primary">putative XK-related protein 6</name>
    <name evidence="9" type="ORF">CLUMA_CG000015</name>
</gene>